<feature type="domain" description="Arrestin C-terminal-like" evidence="2">
    <location>
        <begin position="1"/>
        <end position="141"/>
    </location>
</feature>
<feature type="domain" description="Arrestin C-terminal-like" evidence="2">
    <location>
        <begin position="158"/>
        <end position="293"/>
    </location>
</feature>
<dbReference type="Pfam" id="PF02752">
    <property type="entry name" value="Arrestin_C"/>
    <property type="match status" value="1"/>
</dbReference>
<dbReference type="InterPro" id="IPR011021">
    <property type="entry name" value="Arrestin-like_N"/>
</dbReference>
<dbReference type="InterPro" id="IPR014752">
    <property type="entry name" value="Arrestin-like_C"/>
</dbReference>
<dbReference type="InterPro" id="IPR014756">
    <property type="entry name" value="Ig_E-set"/>
</dbReference>
<feature type="region of interest" description="Disordered" evidence="1">
    <location>
        <begin position="319"/>
        <end position="338"/>
    </location>
</feature>
<organism evidence="3 4">
    <name type="scientific">Basidiobolus meristosporus CBS 931.73</name>
    <dbReference type="NCBI Taxonomy" id="1314790"/>
    <lineage>
        <taxon>Eukaryota</taxon>
        <taxon>Fungi</taxon>
        <taxon>Fungi incertae sedis</taxon>
        <taxon>Zoopagomycota</taxon>
        <taxon>Entomophthoromycotina</taxon>
        <taxon>Basidiobolomycetes</taxon>
        <taxon>Basidiobolales</taxon>
        <taxon>Basidiobolaceae</taxon>
        <taxon>Basidiobolus</taxon>
    </lineage>
</organism>
<dbReference type="STRING" id="1314790.A0A1Y1YHG7"/>
<accession>A0A1Y1YHG7</accession>
<keyword evidence="4" id="KW-1185">Reference proteome</keyword>
<evidence type="ECO:0000259" key="2">
    <source>
        <dbReference type="SMART" id="SM01017"/>
    </source>
</evidence>
<reference evidence="3 4" key="1">
    <citation type="submission" date="2016-07" db="EMBL/GenBank/DDBJ databases">
        <title>Pervasive Adenine N6-methylation of Active Genes in Fungi.</title>
        <authorList>
            <consortium name="DOE Joint Genome Institute"/>
            <person name="Mondo S.J."/>
            <person name="Dannebaum R.O."/>
            <person name="Kuo R.C."/>
            <person name="Labutti K."/>
            <person name="Haridas S."/>
            <person name="Kuo A."/>
            <person name="Salamov A."/>
            <person name="Ahrendt S.R."/>
            <person name="Lipzen A."/>
            <person name="Sullivan W."/>
            <person name="Andreopoulos W.B."/>
            <person name="Clum A."/>
            <person name="Lindquist E."/>
            <person name="Daum C."/>
            <person name="Ramamoorthy G.K."/>
            <person name="Gryganskyi A."/>
            <person name="Culley D."/>
            <person name="Magnuson J.K."/>
            <person name="James T.Y."/>
            <person name="O'Malley M.A."/>
            <person name="Stajich J.E."/>
            <person name="Spatafora J.W."/>
            <person name="Visel A."/>
            <person name="Grigoriev I.V."/>
        </authorList>
    </citation>
    <scope>NUCLEOTIDE SEQUENCE [LARGE SCALE GENOMIC DNA]</scope>
    <source>
        <strain evidence="3 4">CBS 931.73</strain>
    </source>
</reference>
<dbReference type="EMBL" id="MCFE01000133">
    <property type="protein sequence ID" value="ORX97419.1"/>
    <property type="molecule type" value="Genomic_DNA"/>
</dbReference>
<dbReference type="Pfam" id="PF00339">
    <property type="entry name" value="Arrestin_N"/>
    <property type="match status" value="1"/>
</dbReference>
<dbReference type="InParanoid" id="A0A1Y1YHG7"/>
<evidence type="ECO:0000313" key="4">
    <source>
        <dbReference type="Proteomes" id="UP000193498"/>
    </source>
</evidence>
<dbReference type="AlphaFoldDB" id="A0A1Y1YHG7"/>
<gene>
    <name evidence="3" type="ORF">K493DRAFT_300445</name>
</gene>
<dbReference type="GO" id="GO:0070086">
    <property type="term" value="P:ubiquitin-dependent endocytosis"/>
    <property type="evidence" value="ECO:0007669"/>
    <property type="project" value="TreeGrafter"/>
</dbReference>
<dbReference type="Gene3D" id="2.60.40.640">
    <property type="match status" value="2"/>
</dbReference>
<dbReference type="Proteomes" id="UP000193498">
    <property type="component" value="Unassembled WGS sequence"/>
</dbReference>
<evidence type="ECO:0000256" key="1">
    <source>
        <dbReference type="SAM" id="MobiDB-lite"/>
    </source>
</evidence>
<comment type="caution">
    <text evidence="3">The sequence shown here is derived from an EMBL/GenBank/DDBJ whole genome shotgun (WGS) entry which is preliminary data.</text>
</comment>
<dbReference type="GO" id="GO:0030674">
    <property type="term" value="F:protein-macromolecule adaptor activity"/>
    <property type="evidence" value="ECO:0007669"/>
    <property type="project" value="TreeGrafter"/>
</dbReference>
<proteinExistence type="predicted"/>
<dbReference type="PANTHER" id="PTHR11188:SF17">
    <property type="entry name" value="FI21816P1"/>
    <property type="match status" value="1"/>
</dbReference>
<dbReference type="GO" id="GO:0005829">
    <property type="term" value="C:cytosol"/>
    <property type="evidence" value="ECO:0007669"/>
    <property type="project" value="TreeGrafter"/>
</dbReference>
<sequence>MTRKSHFDIVLPTSVLYKGFVDPGGSTVQGSLIFTPASNVKVKKIHLKFEGRHVASTATDFYRSEETFFQRVWMFFSSERGELFEAGKQVSRDFTLVLPGNLPESIKADYGSIEYKFKAHVETSFLSGNLKAERNLYIRRHTPAFVDERYITETADVWKQAVSYYLSIPSFEVSPGDEFPLNFQYRVLKESVRVLLVACILKEHVRYTSPKDPDEIVRDHEKSLDATFAWCQEDPTGEGKRTVNVKIPSSVETFDSRNPRIEVYHRLHIRIDIDWHGQLVNHQIDLPIVIVPQVEGIADQLPEYSTLPPPPTYTELLPPTEPEIFPPTPPAHQHSITA</sequence>
<dbReference type="GO" id="GO:0031625">
    <property type="term" value="F:ubiquitin protein ligase binding"/>
    <property type="evidence" value="ECO:0007669"/>
    <property type="project" value="TreeGrafter"/>
</dbReference>
<name>A0A1Y1YHG7_9FUNG</name>
<dbReference type="InterPro" id="IPR011022">
    <property type="entry name" value="Arrestin_C-like"/>
</dbReference>
<dbReference type="SUPFAM" id="SSF81296">
    <property type="entry name" value="E set domains"/>
    <property type="match status" value="1"/>
</dbReference>
<dbReference type="PANTHER" id="PTHR11188">
    <property type="entry name" value="ARRESTIN DOMAIN CONTAINING PROTEIN"/>
    <property type="match status" value="1"/>
</dbReference>
<evidence type="ECO:0000313" key="3">
    <source>
        <dbReference type="EMBL" id="ORX97419.1"/>
    </source>
</evidence>
<dbReference type="SMART" id="SM01017">
    <property type="entry name" value="Arrestin_C"/>
    <property type="match status" value="2"/>
</dbReference>
<dbReference type="InterPro" id="IPR050357">
    <property type="entry name" value="Arrestin_domain-protein"/>
</dbReference>
<dbReference type="OrthoDB" id="2333384at2759"/>
<protein>
    <recommendedName>
        <fullName evidence="2">Arrestin C-terminal-like domain-containing protein</fullName>
    </recommendedName>
</protein>
<feature type="compositionally biased region" description="Pro residues" evidence="1">
    <location>
        <begin position="319"/>
        <end position="330"/>
    </location>
</feature>
<dbReference type="GO" id="GO:0005886">
    <property type="term" value="C:plasma membrane"/>
    <property type="evidence" value="ECO:0007669"/>
    <property type="project" value="TreeGrafter"/>
</dbReference>